<dbReference type="AlphaFoldDB" id="A0A2S4K0G9"/>
<evidence type="ECO:0000313" key="2">
    <source>
        <dbReference type="Proteomes" id="UP000237350"/>
    </source>
</evidence>
<proteinExistence type="predicted"/>
<organism evidence="1 2">
    <name type="scientific">Alkalispirochaeta sphaeroplastigenens</name>
    <dbReference type="NCBI Taxonomy" id="1187066"/>
    <lineage>
        <taxon>Bacteria</taxon>
        <taxon>Pseudomonadati</taxon>
        <taxon>Spirochaetota</taxon>
        <taxon>Spirochaetia</taxon>
        <taxon>Spirochaetales</taxon>
        <taxon>Spirochaetaceae</taxon>
        <taxon>Alkalispirochaeta</taxon>
    </lineage>
</organism>
<reference evidence="2" key="1">
    <citation type="submission" date="2015-12" db="EMBL/GenBank/DDBJ databases">
        <authorList>
            <person name="Lodha T.D."/>
            <person name="Chintalapati S."/>
            <person name="Chintalapati V.R."/>
            <person name="Sravanthi T."/>
        </authorList>
    </citation>
    <scope>NUCLEOTIDE SEQUENCE [LARGE SCALE GENOMIC DNA]</scope>
    <source>
        <strain evidence="2">JC133</strain>
    </source>
</reference>
<keyword evidence="2" id="KW-1185">Reference proteome</keyword>
<dbReference type="EMBL" id="LPWH01000004">
    <property type="protein sequence ID" value="POR05261.1"/>
    <property type="molecule type" value="Genomic_DNA"/>
</dbReference>
<dbReference type="RefSeq" id="WP_103679260.1">
    <property type="nucleotide sequence ID" value="NZ_LPWH01000004.1"/>
</dbReference>
<accession>A0A2S4K0G9</accession>
<sequence length="599" mass="66980">MRGFPGGPSLQRLIFLALAILLALGTTLLISRSLTHLRRERAFDRALTRAERLDREGYLDESYGDVLREAARFARSSRDWHRLFRLAWRQSGAERWRTLDDLAGAAVSAFPRDLTWRKIGSYAAVRRGDHRAAQEYLRNQGLAGEEFQMLQVLAVLDPDRPDQSRTEVQELATDHPEARLIGAVAGALDDPRAPQLWQAWEVTGVAAFARNSALAAAAEGDLPRARHAARAFREFSRDPPGSEPLDHRAAIFLSAWLGDDTWLFRELRALPPREAVLPPILLIQADAHARQGQFEKARSLYRELQDLAPAFSAVPFMNEAVLLARQGRPQLPDVIERGDTHHGHDPEYRLLRASLLAAQGEWSRAREILAGLEGAVLEDDPRAWLLAHLAGLPRPGDPRKGQDDAAPASSLLVPPERREQELWGYLGRHPEALQVAGVLARHLTLRRDAAGLAELRRRYDPARAPWAAALHLIEFGRQGDPARAREVLPGLFPPAEGGVRSSGVSLWAAHWNESIFALRHAPLGESRQAIQRFRDWFDAANLPPGVREEIETRILLLQAEQARLEDRPADARRLADRAIGLTPDDESLYSYRALLAPRD</sequence>
<dbReference type="InterPro" id="IPR011990">
    <property type="entry name" value="TPR-like_helical_dom_sf"/>
</dbReference>
<dbReference type="Proteomes" id="UP000237350">
    <property type="component" value="Unassembled WGS sequence"/>
</dbReference>
<dbReference type="Gene3D" id="1.25.40.10">
    <property type="entry name" value="Tetratricopeptide repeat domain"/>
    <property type="match status" value="1"/>
</dbReference>
<comment type="caution">
    <text evidence="1">The sequence shown here is derived from an EMBL/GenBank/DDBJ whole genome shotgun (WGS) entry which is preliminary data.</text>
</comment>
<name>A0A2S4K0G9_9SPIO</name>
<protein>
    <submittedName>
        <fullName evidence="1">Uncharacterized protein</fullName>
    </submittedName>
</protein>
<dbReference type="SUPFAM" id="SSF48452">
    <property type="entry name" value="TPR-like"/>
    <property type="match status" value="1"/>
</dbReference>
<gene>
    <name evidence="1" type="ORF">AU468_01875</name>
</gene>
<dbReference type="OrthoDB" id="9813092at2"/>
<evidence type="ECO:0000313" key="1">
    <source>
        <dbReference type="EMBL" id="POR05261.1"/>
    </source>
</evidence>